<gene>
    <name evidence="2" type="ORF">RZS28_18975</name>
</gene>
<dbReference type="PROSITE" id="PS50933">
    <property type="entry name" value="CHRD"/>
    <property type="match status" value="1"/>
</dbReference>
<dbReference type="SMART" id="SM00754">
    <property type="entry name" value="CHRD"/>
    <property type="match status" value="1"/>
</dbReference>
<dbReference type="Proteomes" id="UP001626536">
    <property type="component" value="Plasmid pRX1"/>
</dbReference>
<keyword evidence="3" id="KW-1185">Reference proteome</keyword>
<protein>
    <submittedName>
        <fullName evidence="2">CHRD domain-containing protein</fullName>
    </submittedName>
</protein>
<keyword evidence="2" id="KW-0614">Plasmid</keyword>
<feature type="domain" description="CHRD" evidence="1">
    <location>
        <begin position="1"/>
        <end position="122"/>
    </location>
</feature>
<dbReference type="InterPro" id="IPR010895">
    <property type="entry name" value="CHRD"/>
</dbReference>
<evidence type="ECO:0000259" key="1">
    <source>
        <dbReference type="PROSITE" id="PS50933"/>
    </source>
</evidence>
<dbReference type="Pfam" id="PF07452">
    <property type="entry name" value="CHRD"/>
    <property type="match status" value="1"/>
</dbReference>
<dbReference type="RefSeq" id="WP_407341222.1">
    <property type="nucleotide sequence ID" value="NZ_CP136863.1"/>
</dbReference>
<reference evidence="2 3" key="1">
    <citation type="submission" date="2023-10" db="EMBL/GenBank/DDBJ databases">
        <title>Novel methanotroph of the genus Methylocapsa from a subarctic wetland.</title>
        <authorList>
            <person name="Belova S.E."/>
            <person name="Oshkin I.Y."/>
            <person name="Miroshnikov K."/>
            <person name="Dedysh S.N."/>
        </authorList>
    </citation>
    <scope>NUCLEOTIDE SEQUENCE [LARGE SCALE GENOMIC DNA]</scope>
    <source>
        <strain evidence="2 3">RX1</strain>
        <plasmid evidence="2 3">pRX1</plasmid>
    </source>
</reference>
<dbReference type="EMBL" id="CP136863">
    <property type="protein sequence ID" value="WOJ91812.1"/>
    <property type="molecule type" value="Genomic_DNA"/>
</dbReference>
<evidence type="ECO:0000313" key="3">
    <source>
        <dbReference type="Proteomes" id="UP001626536"/>
    </source>
</evidence>
<proteinExistence type="predicted"/>
<accession>A0ABZ0HX09</accession>
<organism evidence="2 3">
    <name type="scientific">Methylocapsa polymorpha</name>
    <dbReference type="NCBI Taxonomy" id="3080828"/>
    <lineage>
        <taxon>Bacteria</taxon>
        <taxon>Pseudomonadati</taxon>
        <taxon>Pseudomonadota</taxon>
        <taxon>Alphaproteobacteria</taxon>
        <taxon>Hyphomicrobiales</taxon>
        <taxon>Beijerinckiaceae</taxon>
        <taxon>Methylocapsa</taxon>
    </lineage>
</organism>
<name>A0ABZ0HX09_9HYPH</name>
<geneLocation type="plasmid" evidence="2 3">
    <name>pRX1</name>
</geneLocation>
<sequence length="122" mass="13112">MLKAELTGAGEVPPVRSRGIGLLKAILDTETKTLTWTVSHSGLSGIPISAHFQGPVSYTGVTLEQNASIQIDVTANLTSGFKGSTTITDAHIKDLRDGRWYFNIHTRGKPNGEIRGPIVRSN</sequence>
<evidence type="ECO:0000313" key="2">
    <source>
        <dbReference type="EMBL" id="WOJ91812.1"/>
    </source>
</evidence>